<comment type="caution">
    <text evidence="2">The sequence shown here is derived from an EMBL/GenBank/DDBJ whole genome shotgun (WGS) entry which is preliminary data.</text>
</comment>
<reference evidence="2" key="2">
    <citation type="journal article" date="2019" name="IMA Fungus">
        <title>Genome sequencing and comparison of five Tilletia species to identify candidate genes for the detection of regulated species infecting wheat.</title>
        <authorList>
            <person name="Nguyen H.D.T."/>
            <person name="Sultana T."/>
            <person name="Kesanakurti P."/>
            <person name="Hambleton S."/>
        </authorList>
    </citation>
    <scope>NUCLEOTIDE SEQUENCE</scope>
    <source>
        <strain evidence="2">DAOMC 238032</strain>
    </source>
</reference>
<keyword evidence="1" id="KW-0732">Signal</keyword>
<accession>A0A8T8S8Y7</accession>
<dbReference type="AlphaFoldDB" id="A0A8T8S8Y7"/>
<proteinExistence type="predicted"/>
<evidence type="ECO:0008006" key="4">
    <source>
        <dbReference type="Google" id="ProtNLM"/>
    </source>
</evidence>
<dbReference type="Proteomes" id="UP000077671">
    <property type="component" value="Unassembled WGS sequence"/>
</dbReference>
<reference evidence="2" key="1">
    <citation type="submission" date="2016-04" db="EMBL/GenBank/DDBJ databases">
        <authorList>
            <person name="Nguyen H.D."/>
            <person name="Kesanakurti P."/>
            <person name="Cullis J."/>
            <person name="Levesque C.A."/>
            <person name="Hambleton S."/>
        </authorList>
    </citation>
    <scope>NUCLEOTIDE SEQUENCE</scope>
    <source>
        <strain evidence="2">DAOMC 238032</strain>
    </source>
</reference>
<name>A0A8T8S8Y7_9BASI</name>
<feature type="non-terminal residue" evidence="2">
    <location>
        <position position="352"/>
    </location>
</feature>
<organism evidence="2 3">
    <name type="scientific">Tilletia caries</name>
    <name type="common">wheat bunt fungus</name>
    <dbReference type="NCBI Taxonomy" id="13290"/>
    <lineage>
        <taxon>Eukaryota</taxon>
        <taxon>Fungi</taxon>
        <taxon>Dikarya</taxon>
        <taxon>Basidiomycota</taxon>
        <taxon>Ustilaginomycotina</taxon>
        <taxon>Exobasidiomycetes</taxon>
        <taxon>Tilletiales</taxon>
        <taxon>Tilletiaceae</taxon>
        <taxon>Tilletia</taxon>
    </lineage>
</organism>
<gene>
    <name evidence="2" type="ORF">A4X03_0g9829</name>
</gene>
<dbReference type="EMBL" id="LWDD02004381">
    <property type="protein sequence ID" value="KAE8235302.1"/>
    <property type="molecule type" value="Genomic_DNA"/>
</dbReference>
<sequence>MTIITLSINSAGLVTAALSGPLDHATGLGENELQFQVGVNVSDGQLSTTTSATIVVEDDSTFMGALTSAITPNQVGTVTGNFEIVPGGDGVGSFGITGPTISGVTYLPVVTSTDSNGVTVSTLTATSTSTGATIFTLSVYEDGSYTFNLVAPNAATTSSYSLLGLTAGGPQLFVETTDGRIEFSGINGGVNSNSNGFGIGNTFIGADEGVMMEFHNPGTPGNDLPSTNPEFFESTTLQVNALNGGGGTYFWTATNTATGATQSGTVSITSTGSYLIDPTITYNQLSITGKWDIKGQGIQLSSVTLSKTVLPTDQALNFSITAVDGDGDVTTASSLAVNVIANTTLTGTVADE</sequence>
<evidence type="ECO:0000313" key="2">
    <source>
        <dbReference type="EMBL" id="KAE8235302.1"/>
    </source>
</evidence>
<evidence type="ECO:0000313" key="3">
    <source>
        <dbReference type="Proteomes" id="UP000077671"/>
    </source>
</evidence>
<protein>
    <recommendedName>
        <fullName evidence="4">DUF5801 domain-containing protein</fullName>
    </recommendedName>
</protein>
<evidence type="ECO:0000256" key="1">
    <source>
        <dbReference type="SAM" id="SignalP"/>
    </source>
</evidence>
<feature type="chain" id="PRO_5035931561" description="DUF5801 domain-containing protein" evidence="1">
    <location>
        <begin position="17"/>
        <end position="352"/>
    </location>
</feature>
<feature type="signal peptide" evidence="1">
    <location>
        <begin position="1"/>
        <end position="16"/>
    </location>
</feature>